<keyword evidence="2" id="KW-1185">Reference proteome</keyword>
<dbReference type="EMBL" id="KM102981">
    <property type="protein sequence ID" value="AIZ48572.1"/>
    <property type="molecule type" value="Genomic_DNA"/>
</dbReference>
<protein>
    <submittedName>
        <fullName evidence="1">Lef-2</fullName>
    </submittedName>
</protein>
<dbReference type="Pfam" id="PF03041">
    <property type="entry name" value="Baculo_LEF-2"/>
    <property type="match status" value="1"/>
</dbReference>
<accession>A0A0A7KRA9</accession>
<dbReference type="OrthoDB" id="19212at10239"/>
<dbReference type="Proteomes" id="UP000202327">
    <property type="component" value="Segment"/>
</dbReference>
<evidence type="ECO:0000313" key="1">
    <source>
        <dbReference type="EMBL" id="AIZ48572.1"/>
    </source>
</evidence>
<evidence type="ECO:0000313" key="2">
    <source>
        <dbReference type="Proteomes" id="UP000202327"/>
    </source>
</evidence>
<dbReference type="GeneID" id="22619604"/>
<dbReference type="GO" id="GO:0019083">
    <property type="term" value="P:viral transcription"/>
    <property type="evidence" value="ECO:0007669"/>
    <property type="project" value="InterPro"/>
</dbReference>
<organism evidence="1 2">
    <name type="scientific">Agrotis segetum nucleopolyhedrovirus B</name>
    <dbReference type="NCBI Taxonomy" id="1580580"/>
    <lineage>
        <taxon>Viruses</taxon>
        <taxon>Viruses incertae sedis</taxon>
        <taxon>Naldaviricetes</taxon>
        <taxon>Lefavirales</taxon>
        <taxon>Baculoviridae</taxon>
        <taxon>Alphabaculovirus</taxon>
        <taxon>Alphabaculovirus alteragsegetum</taxon>
    </lineage>
</organism>
<sequence>MSAPPLLSWTPLNTNIETINKDADYIVSLDDVPLQFTSLTQFVDNGLRVRINGLRLYYLLKNKSNNDDGSGGEKRKSGGSLSSYKSLKNVCFKSVRVKSEVAQMLRSKLKLPDCMQRFLADFEVMPRGKRFRKRFIFNTYIANVVTCTKCAKLCLLEAMSLLYGYEDKCVQEFERILFKNNTLYKPPNCVNIKNKDRLCFKPGSCRGSNPICNF</sequence>
<proteinExistence type="predicted"/>
<name>A0A0A7KRA9_9ABAC</name>
<dbReference type="InterPro" id="IPR004283">
    <property type="entry name" value="Lef-2"/>
</dbReference>
<dbReference type="RefSeq" id="YP_009112575.1">
    <property type="nucleotide sequence ID" value="NC_025960.1"/>
</dbReference>
<dbReference type="KEGG" id="vg:22619604"/>
<reference evidence="1 2" key="1">
    <citation type="journal article" date="2015" name="Virus Genes">
        <title>The genome sequence of Agrotis segetum nucleopolyhedrovirus B (AgseNPV-B) reveals a new baculovirus species within the Agrotis baculovirus complex.</title>
        <authorList>
            <person name="Wennmann J.T."/>
            <person name="Gueli Alletti G."/>
            <person name="Jehle J.A."/>
        </authorList>
    </citation>
    <scope>NUCLEOTIDE SEQUENCE [LARGE SCALE GENOMIC DNA]</scope>
    <source>
        <strain evidence="1">English</strain>
    </source>
</reference>